<dbReference type="PROSITE" id="PS50110">
    <property type="entry name" value="RESPONSE_REGULATORY"/>
    <property type="match status" value="1"/>
</dbReference>
<dbReference type="SMART" id="SM00448">
    <property type="entry name" value="REC"/>
    <property type="match status" value="1"/>
</dbReference>
<dbReference type="SMART" id="SM00850">
    <property type="entry name" value="LytTR"/>
    <property type="match status" value="1"/>
</dbReference>
<feature type="transmembrane region" description="Helical" evidence="2">
    <location>
        <begin position="41"/>
        <end position="59"/>
    </location>
</feature>
<dbReference type="Pfam" id="PF04397">
    <property type="entry name" value="LytTR"/>
    <property type="match status" value="1"/>
</dbReference>
<evidence type="ECO:0000313" key="6">
    <source>
        <dbReference type="Proteomes" id="UP000321291"/>
    </source>
</evidence>
<feature type="transmembrane region" description="Helical" evidence="2">
    <location>
        <begin position="7"/>
        <end position="29"/>
    </location>
</feature>
<dbReference type="GO" id="GO:0000155">
    <property type="term" value="F:phosphorelay sensor kinase activity"/>
    <property type="evidence" value="ECO:0007669"/>
    <property type="project" value="InterPro"/>
</dbReference>
<evidence type="ECO:0000256" key="1">
    <source>
        <dbReference type="PROSITE-ProRule" id="PRU00169"/>
    </source>
</evidence>
<dbReference type="KEGG" id="agi:FSB73_07045"/>
<keyword evidence="2" id="KW-0812">Transmembrane</keyword>
<dbReference type="EMBL" id="CP042434">
    <property type="protein sequence ID" value="QEC71461.1"/>
    <property type="molecule type" value="Genomic_DNA"/>
</dbReference>
<dbReference type="GO" id="GO:0003677">
    <property type="term" value="F:DNA binding"/>
    <property type="evidence" value="ECO:0007669"/>
    <property type="project" value="InterPro"/>
</dbReference>
<dbReference type="InterPro" id="IPR010559">
    <property type="entry name" value="Sig_transdc_His_kin_internal"/>
</dbReference>
<gene>
    <name evidence="5" type="ORF">FSB73_07045</name>
</gene>
<reference evidence="5 6" key="1">
    <citation type="journal article" date="2017" name="Int. J. Syst. Evol. Microbiol.">
        <title>Arachidicoccus ginsenosidivorans sp. nov., with ginsenoside-converting activity isolated from ginseng cultivating soil.</title>
        <authorList>
            <person name="Siddiqi M.Z."/>
            <person name="Aslam Z."/>
            <person name="Im W.T."/>
        </authorList>
    </citation>
    <scope>NUCLEOTIDE SEQUENCE [LARGE SCALE GENOMIC DNA]</scope>
    <source>
        <strain evidence="5 6">Gsoil 809</strain>
    </source>
</reference>
<dbReference type="Pfam" id="PF06580">
    <property type="entry name" value="His_kinase"/>
    <property type="match status" value="1"/>
</dbReference>
<feature type="domain" description="Response regulatory" evidence="3">
    <location>
        <begin position="428"/>
        <end position="539"/>
    </location>
</feature>
<sequence length="659" mass="76060">MLGSRTLSTLGQIVLWVMFFLFPLHLYNVRIMDPHFFQRQLIDNIFFVLLFYVNVNFLVPKYLIKGRKAKYFLGVGVILIVVFCQQVLTEHAFLPPIHARFEHHEMAFPAARGRMGPHDDFYVERGTTQAITAGKLADSAYIRKYGLPPRPVILPQGQHRQMLIRKGQVGMDDGLPFVKGVDGFFIFMVVRRAFSTSLLLLLVGSFWKISFVWSKAEKEKERLEKEKLGAELKLLKSQINPHFLFNVLNSLYALSYKEQSKVSTSILKLSYIMRYMIYDTAATAVQLQKEVDYIENYIALQRLRMPDFIDISFKAEGVLATHFIEPMLLLPFIENAFKHGVSYLTPSKISIQLLIKADELYLEVDNPIAGHKQVGLPSEGGVGLNNVSERLKLLYGSYYDLKIQQADQRYKVNLHISLNKIKRICMIKCIIIDDEPLAIEILKDFIERTQDLQLEASFVSATEALAYVERSDATLVFLDVQMPDLNGMDFLKHLNRKPMVILTTAYQQFAVQGYQYDVAGFLEKPVAYSQFLTVIHKVKKKQEELALFEKTDGHDFLFVRTEYKLMKINYADILFIEGMKDYSKIYMKGKDKPIITLQNLKSFEEKLPGRHFVRVHRSYIISVTQIELIHKSSVLIAQHELPISDGFREQLNKIIQLHS</sequence>
<dbReference type="PANTHER" id="PTHR34220">
    <property type="entry name" value="SENSOR HISTIDINE KINASE YPDA"/>
    <property type="match status" value="1"/>
</dbReference>
<keyword evidence="1" id="KW-0597">Phosphoprotein</keyword>
<dbReference type="Gene3D" id="3.40.50.2300">
    <property type="match status" value="1"/>
</dbReference>
<dbReference type="InterPro" id="IPR001789">
    <property type="entry name" value="Sig_transdc_resp-reg_receiver"/>
</dbReference>
<dbReference type="Gene3D" id="3.30.565.10">
    <property type="entry name" value="Histidine kinase-like ATPase, C-terminal domain"/>
    <property type="match status" value="1"/>
</dbReference>
<dbReference type="InterPro" id="IPR050640">
    <property type="entry name" value="Bact_2-comp_sensor_kinase"/>
</dbReference>
<dbReference type="InterPro" id="IPR036890">
    <property type="entry name" value="HATPase_C_sf"/>
</dbReference>
<accession>A0A5B8VKC5</accession>
<feature type="modified residue" description="4-aspartylphosphate" evidence="1">
    <location>
        <position position="479"/>
    </location>
</feature>
<evidence type="ECO:0000259" key="4">
    <source>
        <dbReference type="PROSITE" id="PS50930"/>
    </source>
</evidence>
<dbReference type="SUPFAM" id="SSF52172">
    <property type="entry name" value="CheY-like"/>
    <property type="match status" value="1"/>
</dbReference>
<evidence type="ECO:0000259" key="3">
    <source>
        <dbReference type="PROSITE" id="PS50110"/>
    </source>
</evidence>
<evidence type="ECO:0000256" key="2">
    <source>
        <dbReference type="SAM" id="Phobius"/>
    </source>
</evidence>
<protein>
    <submittedName>
        <fullName evidence="5">Response regulator</fullName>
    </submittedName>
</protein>
<proteinExistence type="predicted"/>
<dbReference type="OrthoDB" id="9792992at2"/>
<dbReference type="PANTHER" id="PTHR34220:SF7">
    <property type="entry name" value="SENSOR HISTIDINE KINASE YPDA"/>
    <property type="match status" value="1"/>
</dbReference>
<keyword evidence="2" id="KW-0472">Membrane</keyword>
<keyword evidence="2" id="KW-1133">Transmembrane helix</keyword>
<dbReference type="InterPro" id="IPR011006">
    <property type="entry name" value="CheY-like_superfamily"/>
</dbReference>
<dbReference type="Pfam" id="PF00072">
    <property type="entry name" value="Response_reg"/>
    <property type="match status" value="1"/>
</dbReference>
<evidence type="ECO:0000313" key="5">
    <source>
        <dbReference type="EMBL" id="QEC71461.1"/>
    </source>
</evidence>
<dbReference type="PROSITE" id="PS50930">
    <property type="entry name" value="HTH_LYTTR"/>
    <property type="match status" value="1"/>
</dbReference>
<feature type="transmembrane region" description="Helical" evidence="2">
    <location>
        <begin position="71"/>
        <end position="88"/>
    </location>
</feature>
<dbReference type="GO" id="GO:0016020">
    <property type="term" value="C:membrane"/>
    <property type="evidence" value="ECO:0007669"/>
    <property type="project" value="InterPro"/>
</dbReference>
<feature type="domain" description="HTH LytTR-type" evidence="4">
    <location>
        <begin position="557"/>
        <end position="657"/>
    </location>
</feature>
<dbReference type="AlphaFoldDB" id="A0A5B8VKC5"/>
<organism evidence="5 6">
    <name type="scientific">Arachidicoccus ginsenosidivorans</name>
    <dbReference type="NCBI Taxonomy" id="496057"/>
    <lineage>
        <taxon>Bacteria</taxon>
        <taxon>Pseudomonadati</taxon>
        <taxon>Bacteroidota</taxon>
        <taxon>Chitinophagia</taxon>
        <taxon>Chitinophagales</taxon>
        <taxon>Chitinophagaceae</taxon>
        <taxon>Arachidicoccus</taxon>
    </lineage>
</organism>
<name>A0A5B8VKC5_9BACT</name>
<dbReference type="InterPro" id="IPR007492">
    <property type="entry name" value="LytTR_DNA-bd_dom"/>
</dbReference>
<dbReference type="Proteomes" id="UP000321291">
    <property type="component" value="Chromosome"/>
</dbReference>
<dbReference type="RefSeq" id="WP_146780839.1">
    <property type="nucleotide sequence ID" value="NZ_CP042434.1"/>
</dbReference>
<dbReference type="Gene3D" id="2.40.50.1020">
    <property type="entry name" value="LytTr DNA-binding domain"/>
    <property type="match status" value="1"/>
</dbReference>
<keyword evidence="6" id="KW-1185">Reference proteome</keyword>